<dbReference type="InterPro" id="IPR016161">
    <property type="entry name" value="Ald_DH/histidinol_DH"/>
</dbReference>
<dbReference type="InterPro" id="IPR015590">
    <property type="entry name" value="Aldehyde_DH_dom"/>
</dbReference>
<proteinExistence type="inferred from homology"/>
<dbReference type="Pfam" id="PF00171">
    <property type="entry name" value="Aldedh"/>
    <property type="match status" value="1"/>
</dbReference>
<evidence type="ECO:0000256" key="2">
    <source>
        <dbReference type="ARBA" id="ARBA00023002"/>
    </source>
</evidence>
<dbReference type="Proteomes" id="UP000237752">
    <property type="component" value="Unassembled WGS sequence"/>
</dbReference>
<dbReference type="Gene3D" id="3.40.605.10">
    <property type="entry name" value="Aldehyde Dehydrogenase, Chain A, domain 1"/>
    <property type="match status" value="1"/>
</dbReference>
<name>A0A2T1A4E3_9ACTN</name>
<dbReference type="PIRSF" id="PIRSF036492">
    <property type="entry name" value="ALDH"/>
    <property type="match status" value="1"/>
</dbReference>
<evidence type="ECO:0000256" key="4">
    <source>
        <dbReference type="PIRSR" id="PIRSR036492-1"/>
    </source>
</evidence>
<dbReference type="CDD" id="cd07099">
    <property type="entry name" value="ALDH_DDALDH"/>
    <property type="match status" value="1"/>
</dbReference>
<dbReference type="InterPro" id="IPR016163">
    <property type="entry name" value="Ald_DH_C"/>
</dbReference>
<evidence type="ECO:0000256" key="5">
    <source>
        <dbReference type="PROSITE-ProRule" id="PRU10007"/>
    </source>
</evidence>
<dbReference type="AlphaFoldDB" id="A0A2T1A4E3"/>
<evidence type="ECO:0000313" key="8">
    <source>
        <dbReference type="EMBL" id="PRZ43414.1"/>
    </source>
</evidence>
<dbReference type="InterPro" id="IPR029510">
    <property type="entry name" value="Ald_DH_CS_GLU"/>
</dbReference>
<accession>A0A2T1A4E3</accession>
<keyword evidence="9" id="KW-1185">Reference proteome</keyword>
<sequence length="486" mass="51523">MSTFTSLNPASGDTIASFPIMDERSVHTVVEDAREAGGWWAQLGYAERKARLLKWRTIIVSRMDELAELMHREGGKPLDDALLEITLTVEHIDWAAKHAARVLGRKAVSPGLLLSNHGASVRRVPYGVIGVIGPWNYPLFTPMGSIAYALAAGNAVVFKPSEFTPAVGQWITESFGEVVPERPVLQLITGFGDTGAALCASGVDKLAFTGSSTTGQKVMATCAQSLTPVLVECGGKDVMIVDHDADIEAAAQAAVWGGMANAGQTCIGTERVYAHAKVYDEVLGRISAIARDLSAGSGPDASYGPMTMPSQLDVIRRHVDDALTRGGTATVGGRESIKDPYVEPVVLSGVPEDSAAVQEETFGPVLIVNKVADIDEAIERANATPYGLAAAVFSRARGEEIVARLRCGMASINSVISFAGIPALPFGGVGASGFGRIHGEDGLREFARTQSVAKLRIPIPLVLTSFARPKWAVKFTAGAVRRRFRG</sequence>
<dbReference type="Gene3D" id="3.40.309.10">
    <property type="entry name" value="Aldehyde Dehydrogenase, Chain A, domain 2"/>
    <property type="match status" value="1"/>
</dbReference>
<protein>
    <recommendedName>
        <fullName evidence="3">Aldehyde dehydrogenase</fullName>
    </recommendedName>
</protein>
<dbReference type="GO" id="GO:0006081">
    <property type="term" value="P:aldehyde metabolic process"/>
    <property type="evidence" value="ECO:0007669"/>
    <property type="project" value="InterPro"/>
</dbReference>
<evidence type="ECO:0000256" key="3">
    <source>
        <dbReference type="PIRNR" id="PIRNR036492"/>
    </source>
</evidence>
<dbReference type="InterPro" id="IPR016162">
    <property type="entry name" value="Ald_DH_N"/>
</dbReference>
<feature type="active site" evidence="4">
    <location>
        <position position="266"/>
    </location>
</feature>
<dbReference type="GO" id="GO:0016620">
    <property type="term" value="F:oxidoreductase activity, acting on the aldehyde or oxo group of donors, NAD or NADP as acceptor"/>
    <property type="evidence" value="ECO:0007669"/>
    <property type="project" value="InterPro"/>
</dbReference>
<dbReference type="PANTHER" id="PTHR11699">
    <property type="entry name" value="ALDEHYDE DEHYDROGENASE-RELATED"/>
    <property type="match status" value="1"/>
</dbReference>
<evidence type="ECO:0000259" key="7">
    <source>
        <dbReference type="Pfam" id="PF00171"/>
    </source>
</evidence>
<comment type="caution">
    <text evidence="8">The sequence shown here is derived from an EMBL/GenBank/DDBJ whole genome shotgun (WGS) entry which is preliminary data.</text>
</comment>
<reference evidence="8 9" key="1">
    <citation type="submission" date="2018-03" db="EMBL/GenBank/DDBJ databases">
        <title>Genomic Encyclopedia of Archaeal and Bacterial Type Strains, Phase II (KMG-II): from individual species to whole genera.</title>
        <authorList>
            <person name="Goeker M."/>
        </authorList>
    </citation>
    <scope>NUCLEOTIDE SEQUENCE [LARGE SCALE GENOMIC DNA]</scope>
    <source>
        <strain evidence="8 9">DSM 100065</strain>
    </source>
</reference>
<feature type="domain" description="Aldehyde dehydrogenase" evidence="7">
    <location>
        <begin position="3"/>
        <end position="452"/>
    </location>
</feature>
<keyword evidence="2 3" id="KW-0560">Oxidoreductase</keyword>
<comment type="similarity">
    <text evidence="1 3 6">Belongs to the aldehyde dehydrogenase family.</text>
</comment>
<evidence type="ECO:0000256" key="6">
    <source>
        <dbReference type="RuleBase" id="RU003345"/>
    </source>
</evidence>
<evidence type="ECO:0000313" key="9">
    <source>
        <dbReference type="Proteomes" id="UP000237752"/>
    </source>
</evidence>
<dbReference type="RefSeq" id="WP_106347583.1">
    <property type="nucleotide sequence ID" value="NZ_PVUE01000002.1"/>
</dbReference>
<gene>
    <name evidence="8" type="ORF">CLV47_102100</name>
</gene>
<dbReference type="OrthoDB" id="6882680at2"/>
<evidence type="ECO:0000256" key="1">
    <source>
        <dbReference type="ARBA" id="ARBA00009986"/>
    </source>
</evidence>
<dbReference type="EMBL" id="PVUE01000002">
    <property type="protein sequence ID" value="PRZ43414.1"/>
    <property type="molecule type" value="Genomic_DNA"/>
</dbReference>
<dbReference type="PROSITE" id="PS00687">
    <property type="entry name" value="ALDEHYDE_DEHYDR_GLU"/>
    <property type="match status" value="1"/>
</dbReference>
<dbReference type="InterPro" id="IPR012394">
    <property type="entry name" value="Aldehyde_DH_NAD(P)"/>
</dbReference>
<dbReference type="SUPFAM" id="SSF53720">
    <property type="entry name" value="ALDH-like"/>
    <property type="match status" value="1"/>
</dbReference>
<organism evidence="8 9">
    <name type="scientific">Antricoccus suffuscus</name>
    <dbReference type="NCBI Taxonomy" id="1629062"/>
    <lineage>
        <taxon>Bacteria</taxon>
        <taxon>Bacillati</taxon>
        <taxon>Actinomycetota</taxon>
        <taxon>Actinomycetes</taxon>
        <taxon>Geodermatophilales</taxon>
        <taxon>Antricoccaceae</taxon>
        <taxon>Antricoccus</taxon>
    </lineage>
</organism>
<feature type="active site" evidence="4 5">
    <location>
        <position position="232"/>
    </location>
</feature>